<dbReference type="InParanoid" id="G3QWS7"/>
<keyword evidence="5" id="KW-0479">Metal-binding</keyword>
<feature type="domain" description="Cadherin" evidence="21">
    <location>
        <begin position="517"/>
        <end position="630"/>
    </location>
</feature>
<dbReference type="PROSITE" id="PS00232">
    <property type="entry name" value="CADHERIN_1"/>
    <property type="match status" value="1"/>
</dbReference>
<evidence type="ECO:0000313" key="23">
    <source>
        <dbReference type="Proteomes" id="UP000001519"/>
    </source>
</evidence>
<evidence type="ECO:0000256" key="10">
    <source>
        <dbReference type="ARBA" id="ARBA00022989"/>
    </source>
</evidence>
<evidence type="ECO:0000256" key="9">
    <source>
        <dbReference type="ARBA" id="ARBA00022889"/>
    </source>
</evidence>
<gene>
    <name evidence="22" type="primary">CDH24</name>
</gene>
<comment type="function">
    <text evidence="13">Cadherins are calcium-dependent cell adhesion proteins. They preferentially interact with themselves in a homophilic manner in connecting cells; cadherins may thus contribute to the sorting of heterogeneous cell types. Cadherin-24 mediate strong cell-cell adhesion.</text>
</comment>
<dbReference type="InterPro" id="IPR020894">
    <property type="entry name" value="Cadherin_CS"/>
</dbReference>
<dbReference type="FunCoup" id="G3QWS7">
    <property type="interactions" value="155"/>
</dbReference>
<reference evidence="22" key="3">
    <citation type="submission" date="2025-08" db="UniProtKB">
        <authorList>
            <consortium name="Ensembl"/>
        </authorList>
    </citation>
    <scope>IDENTIFICATION</scope>
</reference>
<dbReference type="GeneTree" id="ENSGT00940000159567"/>
<evidence type="ECO:0000256" key="5">
    <source>
        <dbReference type="ARBA" id="ARBA00022723"/>
    </source>
</evidence>
<feature type="domain" description="Cadherin" evidence="21">
    <location>
        <begin position="375"/>
        <end position="517"/>
    </location>
</feature>
<organism evidence="22 23">
    <name type="scientific">Gorilla gorilla gorilla</name>
    <name type="common">Western lowland gorilla</name>
    <dbReference type="NCBI Taxonomy" id="9595"/>
    <lineage>
        <taxon>Eukaryota</taxon>
        <taxon>Metazoa</taxon>
        <taxon>Chordata</taxon>
        <taxon>Craniata</taxon>
        <taxon>Vertebrata</taxon>
        <taxon>Euteleostomi</taxon>
        <taxon>Mammalia</taxon>
        <taxon>Eutheria</taxon>
        <taxon>Euarchontoglires</taxon>
        <taxon>Primates</taxon>
        <taxon>Haplorrhini</taxon>
        <taxon>Catarrhini</taxon>
        <taxon>Hominidae</taxon>
        <taxon>Gorilla</taxon>
    </lineage>
</organism>
<dbReference type="GO" id="GO:0005911">
    <property type="term" value="C:cell-cell junction"/>
    <property type="evidence" value="ECO:0007669"/>
    <property type="project" value="Ensembl"/>
</dbReference>
<dbReference type="FunFam" id="2.60.40.60:FF:000012">
    <property type="entry name" value="Cadherin 24"/>
    <property type="match status" value="1"/>
</dbReference>
<dbReference type="SUPFAM" id="SSF49313">
    <property type="entry name" value="Cadherin-like"/>
    <property type="match status" value="5"/>
</dbReference>
<keyword evidence="12" id="KW-0325">Glycoprotein</keyword>
<evidence type="ECO:0000256" key="19">
    <source>
        <dbReference type="SAM" id="Phobius"/>
    </source>
</evidence>
<sequence length="819" mass="87805">MWGLVRLLLAWLGGWGCMGRLAAPARAWAGSRGHPGPALLRTRRSWVWNQFFVIEEYAGPEPVLIGKLHSDVDRGEGRTKYLLTGEGAGTVFVIDEATGNIHVTKSLDREEKAQYVLLAQAVDRASNRPLEPPSEFIIKVQDINDNPPIFPLGPYHATVPEMSNVGTSVIQVTAHDADDPSYGNSAKLVYTVLDGLPFFSVDPQTGVVRTAIPNMDRETQEEFLVVIQAKDMGGHMGGLSGSTTVTVTLSDVNDNPPKFPQSLYQFSVVETAGPGTLVGRLRAQDPDLGDNALMAYSILDGEGSEAFSISTDSQGRDGLLTVRKPLDFESRRSYSFRVEATNTLIDPAYLRRGPFKDVASVRVAVQDAPEPPAFTQAAYHLTVPENKAPGTLVGQISAADLDSPASPIRYSILPHSDPERCFSIQPEEGTIHTAAPLDREARVWHNLTVLATELGWSWGPERGWVPPLVAEWSAPAAPPQRSPVGSPVGIPQDSSAQASRVQVAIQTLDENDNAPQLAEPYDTFVCDSAAPGQLIQVIRALDRDEVGNSSHVSFRGPLGPDANFTVRDNRDGSASLLLPSRPAPPRHAPYLVPIELWDWGQPALSSTATVTVSVCRCQPDGSVASCWPEAHLSAAGLSTGALLAIITCVGALLALVVLFVALRRQKQEALMVLEEEDVRENIITYDDEGGGEEDTEAFDITALQNPDGAAPPAPGPPARRDVLPRARVSRQPRPPGPADVAQLLALRLREADEDPGVPPYDSVQVYGYEGRGSSCGSLSSLGSGSEAGGAPGPAEPLDDWGPLFRTLAELYGVKEPPAP</sequence>
<evidence type="ECO:0000256" key="3">
    <source>
        <dbReference type="ARBA" id="ARBA00022685"/>
    </source>
</evidence>
<feature type="signal peptide" evidence="20">
    <location>
        <begin position="1"/>
        <end position="16"/>
    </location>
</feature>
<dbReference type="GO" id="GO:0005509">
    <property type="term" value="F:calcium ion binding"/>
    <property type="evidence" value="ECO:0007669"/>
    <property type="project" value="UniProtKB-UniRule"/>
</dbReference>
<keyword evidence="2" id="KW-1003">Cell membrane</keyword>
<dbReference type="InterPro" id="IPR015919">
    <property type="entry name" value="Cadherin-like_sf"/>
</dbReference>
<comment type="subcellular location">
    <subcellularLocation>
        <location evidence="1 17">Cell membrane</location>
        <topology evidence="1 17">Single-pass type I membrane protein</topology>
    </subcellularLocation>
</comment>
<feature type="domain" description="Cadherin" evidence="21">
    <location>
        <begin position="151"/>
        <end position="259"/>
    </location>
</feature>
<dbReference type="EMBL" id="CABD030091881">
    <property type="status" value="NOT_ANNOTATED_CDS"/>
    <property type="molecule type" value="Genomic_DNA"/>
</dbReference>
<dbReference type="FunFam" id="4.10.900.10:FF:000010">
    <property type="entry name" value="Cadherin 24"/>
    <property type="match status" value="1"/>
</dbReference>
<dbReference type="RefSeq" id="XP_055218344.2">
    <property type="nucleotide sequence ID" value="XM_055362369.2"/>
</dbReference>
<dbReference type="CTD" id="64403"/>
<keyword evidence="6 20" id="KW-0732">Signal</keyword>
<evidence type="ECO:0000256" key="15">
    <source>
        <dbReference type="ARBA" id="ARBA00069625"/>
    </source>
</evidence>
<dbReference type="GO" id="GO:0005886">
    <property type="term" value="C:plasma membrane"/>
    <property type="evidence" value="ECO:0007669"/>
    <property type="project" value="UniProtKB-SubCell"/>
</dbReference>
<keyword evidence="9 17" id="KW-0130">Cell adhesion</keyword>
<evidence type="ECO:0000256" key="17">
    <source>
        <dbReference type="RuleBase" id="RU003318"/>
    </source>
</evidence>
<proteinExistence type="predicted"/>
<reference evidence="22" key="4">
    <citation type="submission" date="2025-09" db="UniProtKB">
        <authorList>
            <consortium name="Ensembl"/>
        </authorList>
    </citation>
    <scope>IDENTIFICATION</scope>
</reference>
<dbReference type="InterPro" id="IPR027397">
    <property type="entry name" value="Catenin-bd_sf"/>
</dbReference>
<dbReference type="Gene3D" id="2.60.40.60">
    <property type="entry name" value="Cadherins"/>
    <property type="match status" value="5"/>
</dbReference>
<evidence type="ECO:0000256" key="8">
    <source>
        <dbReference type="ARBA" id="ARBA00022837"/>
    </source>
</evidence>
<dbReference type="Pfam" id="PF00028">
    <property type="entry name" value="Cadherin"/>
    <property type="match status" value="4"/>
</dbReference>
<dbReference type="SMART" id="SM00112">
    <property type="entry name" value="CA"/>
    <property type="match status" value="4"/>
</dbReference>
<protein>
    <recommendedName>
        <fullName evidence="15">Cadherin-24</fullName>
    </recommendedName>
</protein>
<evidence type="ECO:0000256" key="18">
    <source>
        <dbReference type="SAM" id="MobiDB-lite"/>
    </source>
</evidence>
<dbReference type="Gene3D" id="4.10.900.10">
    <property type="entry name" value="TCF3-CBD (Catenin binding domain)"/>
    <property type="match status" value="1"/>
</dbReference>
<dbReference type="Bgee" id="ENSGGOG00000007398">
    <property type="expression patterns" value="Expressed in cerebellum and 5 other cell types or tissues"/>
</dbReference>
<feature type="region of interest" description="Disordered" evidence="18">
    <location>
        <begin position="768"/>
        <end position="800"/>
    </location>
</feature>
<keyword evidence="4 17" id="KW-0812">Transmembrane</keyword>
<evidence type="ECO:0000259" key="21">
    <source>
        <dbReference type="PROSITE" id="PS50268"/>
    </source>
</evidence>
<evidence type="ECO:0000256" key="1">
    <source>
        <dbReference type="ARBA" id="ARBA00004251"/>
    </source>
</evidence>
<dbReference type="PANTHER" id="PTHR24027:SF272">
    <property type="entry name" value="CADHERIN-24"/>
    <property type="match status" value="1"/>
</dbReference>
<evidence type="ECO:0000256" key="2">
    <source>
        <dbReference type="ARBA" id="ARBA00022475"/>
    </source>
</evidence>
<feature type="compositionally biased region" description="Low complexity" evidence="18">
    <location>
        <begin position="771"/>
        <end position="784"/>
    </location>
</feature>
<dbReference type="Pfam" id="PF01049">
    <property type="entry name" value="CADH_Y-type_LIR"/>
    <property type="match status" value="1"/>
</dbReference>
<dbReference type="FunFam" id="2.60.40.60:FF:000123">
    <property type="entry name" value="Protocadherin beta 4"/>
    <property type="match status" value="1"/>
</dbReference>
<evidence type="ECO:0000256" key="16">
    <source>
        <dbReference type="PROSITE-ProRule" id="PRU00043"/>
    </source>
</evidence>
<reference evidence="23" key="1">
    <citation type="submission" date="2011-05" db="EMBL/GenBank/DDBJ databases">
        <title>Insights into the evolution of the great apes provided by the gorilla genome.</title>
        <authorList>
            <person name="Scally A."/>
        </authorList>
    </citation>
    <scope>NUCLEOTIDE SEQUENCE [LARGE SCALE GENOMIC DNA]</scope>
</reference>
<feature type="domain" description="Cadherin" evidence="21">
    <location>
        <begin position="260"/>
        <end position="374"/>
    </location>
</feature>
<keyword evidence="23" id="KW-1185">Reference proteome</keyword>
<reference evidence="22 23" key="2">
    <citation type="journal article" date="2012" name="Nature">
        <title>Insights into hominid evolution from the gorilla genome sequence.</title>
        <authorList>
            <person name="Scally A."/>
            <person name="Dutheil J.Y."/>
            <person name="Hillier L.W."/>
            <person name="Jordan G.E."/>
            <person name="Goodhead I."/>
            <person name="Herrero J."/>
            <person name="Hobolth A."/>
            <person name="Lappalainen T."/>
            <person name="Mailund T."/>
            <person name="Marques-Bonet T."/>
            <person name="McCarthy S."/>
            <person name="Montgomery S.H."/>
            <person name="Schwalie P.C."/>
            <person name="Tang Y.A."/>
            <person name="Ward M.C."/>
            <person name="Xue Y."/>
            <person name="Yngvadottir B."/>
            <person name="Alkan C."/>
            <person name="Andersen L.N."/>
            <person name="Ayub Q."/>
            <person name="Ball E.V."/>
            <person name="Beal K."/>
            <person name="Bradley B.J."/>
            <person name="Chen Y."/>
            <person name="Clee C.M."/>
            <person name="Fitzgerald S."/>
            <person name="Graves T.A."/>
            <person name="Gu Y."/>
            <person name="Heath P."/>
            <person name="Heger A."/>
            <person name="Karakoc E."/>
            <person name="Kolb-Kokocinski A."/>
            <person name="Laird G.K."/>
            <person name="Lunter G."/>
            <person name="Meader S."/>
            <person name="Mort M."/>
            <person name="Mullikin J.C."/>
            <person name="Munch K."/>
            <person name="O'Connor T.D."/>
            <person name="Phillips A.D."/>
            <person name="Prado-Martinez J."/>
            <person name="Rogers A.S."/>
            <person name="Sajjadian S."/>
            <person name="Schmidt D."/>
            <person name="Shaw K."/>
            <person name="Simpson J.T."/>
            <person name="Stenson P.D."/>
            <person name="Turner D.J."/>
            <person name="Vigilant L."/>
            <person name="Vilella A.J."/>
            <person name="Whitener W."/>
            <person name="Zhu B."/>
            <person name="Cooper D.N."/>
            <person name="de Jong P."/>
            <person name="Dermitzakis E.T."/>
            <person name="Eichler E.E."/>
            <person name="Flicek P."/>
            <person name="Goldman N."/>
            <person name="Mundy N.I."/>
            <person name="Ning Z."/>
            <person name="Odom D.T."/>
            <person name="Ponting C.P."/>
            <person name="Quail M.A."/>
            <person name="Ryder O.A."/>
            <person name="Searle S.M."/>
            <person name="Warren W.C."/>
            <person name="Wilson R.K."/>
            <person name="Schierup M.H."/>
            <person name="Rogers J."/>
            <person name="Tyler-Smith C."/>
            <person name="Durbin R."/>
        </authorList>
    </citation>
    <scope>NUCLEOTIDE SEQUENCE [LARGE SCALE GENOMIC DNA]</scope>
</reference>
<feature type="chain" id="PRO_5003451762" description="Cadherin-24" evidence="20">
    <location>
        <begin position="17"/>
        <end position="819"/>
    </location>
</feature>
<dbReference type="PANTHER" id="PTHR24027">
    <property type="entry name" value="CADHERIN-23"/>
    <property type="match status" value="1"/>
</dbReference>
<dbReference type="PROSITE" id="PS50268">
    <property type="entry name" value="CADHERIN_2"/>
    <property type="match status" value="5"/>
</dbReference>
<dbReference type="AlphaFoldDB" id="G3QWS7"/>
<dbReference type="GO" id="GO:0007156">
    <property type="term" value="P:homophilic cell adhesion via plasma membrane adhesion molecules"/>
    <property type="evidence" value="ECO:0007669"/>
    <property type="project" value="InterPro"/>
</dbReference>
<evidence type="ECO:0000256" key="6">
    <source>
        <dbReference type="ARBA" id="ARBA00022729"/>
    </source>
</evidence>
<dbReference type="InterPro" id="IPR000233">
    <property type="entry name" value="Cadherin_Y-type_LIR"/>
</dbReference>
<dbReference type="FunFam" id="2.60.40.60:FF:000179">
    <property type="entry name" value="Cadherin 24"/>
    <property type="match status" value="1"/>
</dbReference>
<keyword evidence="8 16" id="KW-0106">Calcium</keyword>
<accession>G3QWS7</accession>
<keyword evidence="10 19" id="KW-1133">Transmembrane helix</keyword>
<dbReference type="eggNOG" id="KOG3594">
    <property type="taxonomic scope" value="Eukaryota"/>
</dbReference>
<name>G3QWS7_GORGO</name>
<keyword evidence="7" id="KW-0677">Repeat</keyword>
<evidence type="ECO:0000256" key="11">
    <source>
        <dbReference type="ARBA" id="ARBA00023136"/>
    </source>
</evidence>
<feature type="transmembrane region" description="Helical" evidence="19">
    <location>
        <begin position="641"/>
        <end position="662"/>
    </location>
</feature>
<evidence type="ECO:0000313" key="22">
    <source>
        <dbReference type="Ensembl" id="ENSGGOP00000007245.2"/>
    </source>
</evidence>
<dbReference type="CDD" id="cd11304">
    <property type="entry name" value="Cadherin_repeat"/>
    <property type="match status" value="4"/>
</dbReference>
<dbReference type="STRING" id="9593.ENSGGOP00000007245"/>
<dbReference type="Proteomes" id="UP000001519">
    <property type="component" value="Chromosome 14"/>
</dbReference>
<evidence type="ECO:0000256" key="13">
    <source>
        <dbReference type="ARBA" id="ARBA00055489"/>
    </source>
</evidence>
<dbReference type="InterPro" id="IPR039808">
    <property type="entry name" value="Cadherin"/>
</dbReference>
<dbReference type="Ensembl" id="ENSGGOT00000007436.3">
    <property type="protein sequence ID" value="ENSGGOP00000007245.2"/>
    <property type="gene ID" value="ENSGGOG00000007398.3"/>
</dbReference>
<keyword evidence="11 19" id="KW-0472">Membrane</keyword>
<dbReference type="EMBL" id="CABD030091880">
    <property type="status" value="NOT_ANNOTATED_CDS"/>
    <property type="molecule type" value="Genomic_DNA"/>
</dbReference>
<evidence type="ECO:0000256" key="7">
    <source>
        <dbReference type="ARBA" id="ARBA00022737"/>
    </source>
</evidence>
<dbReference type="OMA" id="FETRHSY"/>
<evidence type="ECO:0000256" key="14">
    <source>
        <dbReference type="ARBA" id="ARBA00064440"/>
    </source>
</evidence>
<dbReference type="InterPro" id="IPR002126">
    <property type="entry name" value="Cadherin-like_dom"/>
</dbReference>
<evidence type="ECO:0000256" key="4">
    <source>
        <dbReference type="ARBA" id="ARBA00022692"/>
    </source>
</evidence>
<dbReference type="FunFam" id="2.60.40.60:FF:000009">
    <property type="entry name" value="Cadherin 24"/>
    <property type="match status" value="1"/>
</dbReference>
<evidence type="ECO:0000256" key="20">
    <source>
        <dbReference type="SAM" id="SignalP"/>
    </source>
</evidence>
<dbReference type="FunFam" id="2.60.40.60:FF:000008">
    <property type="entry name" value="Cadherin 24"/>
    <property type="match status" value="1"/>
</dbReference>
<feature type="domain" description="Cadherin" evidence="21">
    <location>
        <begin position="70"/>
        <end position="150"/>
    </location>
</feature>
<keyword evidence="3" id="KW-0165">Cleavage on pair of basic residues</keyword>
<comment type="subunit">
    <text evidence="14">Associates with alpha-, beta- and delta-catenins.</text>
</comment>
<dbReference type="PRINTS" id="PR00205">
    <property type="entry name" value="CADHERIN"/>
</dbReference>
<dbReference type="GeneID" id="101133006"/>
<evidence type="ECO:0000256" key="12">
    <source>
        <dbReference type="ARBA" id="ARBA00023180"/>
    </source>
</evidence>